<dbReference type="Proteomes" id="UP000634179">
    <property type="component" value="Unassembled WGS sequence"/>
</dbReference>
<dbReference type="RefSeq" id="WP_053091724.1">
    <property type="nucleotide sequence ID" value="NZ_JANKBX010000002.1"/>
</dbReference>
<evidence type="ECO:0000313" key="2">
    <source>
        <dbReference type="Proteomes" id="UP000634179"/>
    </source>
</evidence>
<accession>A0AA40YDV2</accession>
<comment type="caution">
    <text evidence="1">The sequence shown here is derived from an EMBL/GenBank/DDBJ whole genome shotgun (WGS) entry which is preliminary data.</text>
</comment>
<proteinExistence type="predicted"/>
<gene>
    <name evidence="1" type="ORF">I5V89_11495</name>
</gene>
<organism evidence="1 2">
    <name type="scientific">Stenotrophomonas maltophilia</name>
    <name type="common">Pseudomonas maltophilia</name>
    <name type="synonym">Xanthomonas maltophilia</name>
    <dbReference type="NCBI Taxonomy" id="40324"/>
    <lineage>
        <taxon>Bacteria</taxon>
        <taxon>Pseudomonadati</taxon>
        <taxon>Pseudomonadota</taxon>
        <taxon>Gammaproteobacteria</taxon>
        <taxon>Lysobacterales</taxon>
        <taxon>Lysobacteraceae</taxon>
        <taxon>Stenotrophomonas</taxon>
        <taxon>Stenotrophomonas maltophilia group</taxon>
    </lineage>
</organism>
<sequence length="102" mass="11580">MADQLLTAPARASVPYSNGPIWNAFGLTHAAYLVVPRRTLQSMPQEWQERFVALMAEAYDRLPNCAFPEYSVQRKENGRFIEDPLRDYRHTGPIAPKDSTNG</sequence>
<reference evidence="1" key="1">
    <citation type="submission" date="2020-11" db="EMBL/GenBank/DDBJ databases">
        <title>Enhanced detection system for hospital associated transmission using whole genome sequencing surveillance.</title>
        <authorList>
            <person name="Harrison L.H."/>
            <person name="Van Tyne D."/>
            <person name="Marsh J.W."/>
            <person name="Griffith M.P."/>
            <person name="Snyder D.J."/>
            <person name="Cooper V.S."/>
            <person name="Mustapha M."/>
        </authorList>
    </citation>
    <scope>NUCLEOTIDE SEQUENCE</scope>
    <source>
        <strain evidence="1">STEN00053</strain>
    </source>
</reference>
<dbReference type="AlphaFoldDB" id="A0AA40YDV2"/>
<evidence type="ECO:0000313" key="1">
    <source>
        <dbReference type="EMBL" id="MBH1790496.1"/>
    </source>
</evidence>
<protein>
    <submittedName>
        <fullName evidence="1">Uncharacterized protein</fullName>
    </submittedName>
</protein>
<name>A0AA40YDV2_STEMA</name>
<dbReference type="EMBL" id="JADUOV010000007">
    <property type="protein sequence ID" value="MBH1790496.1"/>
    <property type="molecule type" value="Genomic_DNA"/>
</dbReference>